<dbReference type="Proteomes" id="UP001595607">
    <property type="component" value="Unassembled WGS sequence"/>
</dbReference>
<comment type="caution">
    <text evidence="7">The sequence shown here is derived from an EMBL/GenBank/DDBJ whole genome shotgun (WGS) entry which is preliminary data.</text>
</comment>
<keyword evidence="3" id="KW-0285">Flavoprotein</keyword>
<dbReference type="InterPro" id="IPR007867">
    <property type="entry name" value="GMC_OxRtase_C"/>
</dbReference>
<dbReference type="EMBL" id="JBHRVA010000002">
    <property type="protein sequence ID" value="MFC3301352.1"/>
    <property type="molecule type" value="Genomic_DNA"/>
</dbReference>
<accession>A0ABV7M9A4</accession>
<gene>
    <name evidence="7" type="ORF">ACFONP_01230</name>
</gene>
<evidence type="ECO:0000256" key="3">
    <source>
        <dbReference type="ARBA" id="ARBA00022630"/>
    </source>
</evidence>
<dbReference type="PANTHER" id="PTHR42784">
    <property type="entry name" value="PYRANOSE 2-OXIDASE"/>
    <property type="match status" value="1"/>
</dbReference>
<evidence type="ECO:0000256" key="1">
    <source>
        <dbReference type="ARBA" id="ARBA00001974"/>
    </source>
</evidence>
<organism evidence="7 8">
    <name type="scientific">Parvularcula lutaonensis</name>
    <dbReference type="NCBI Taxonomy" id="491923"/>
    <lineage>
        <taxon>Bacteria</taxon>
        <taxon>Pseudomonadati</taxon>
        <taxon>Pseudomonadota</taxon>
        <taxon>Alphaproteobacteria</taxon>
        <taxon>Parvularculales</taxon>
        <taxon>Parvularculaceae</taxon>
        <taxon>Parvularcula</taxon>
    </lineage>
</organism>
<proteinExistence type="inferred from homology"/>
<evidence type="ECO:0000313" key="7">
    <source>
        <dbReference type="EMBL" id="MFC3301352.1"/>
    </source>
</evidence>
<dbReference type="SUPFAM" id="SSF51905">
    <property type="entry name" value="FAD/NAD(P)-binding domain"/>
    <property type="match status" value="1"/>
</dbReference>
<keyword evidence="5" id="KW-0560">Oxidoreductase</keyword>
<dbReference type="InterPro" id="IPR051473">
    <property type="entry name" value="P2Ox-like"/>
</dbReference>
<reference evidence="8" key="1">
    <citation type="journal article" date="2019" name="Int. J. Syst. Evol. Microbiol.">
        <title>The Global Catalogue of Microorganisms (GCM) 10K type strain sequencing project: providing services to taxonomists for standard genome sequencing and annotation.</title>
        <authorList>
            <consortium name="The Broad Institute Genomics Platform"/>
            <consortium name="The Broad Institute Genome Sequencing Center for Infectious Disease"/>
            <person name="Wu L."/>
            <person name="Ma J."/>
        </authorList>
    </citation>
    <scope>NUCLEOTIDE SEQUENCE [LARGE SCALE GENOMIC DNA]</scope>
    <source>
        <strain evidence="8">KCTC 22245</strain>
    </source>
</reference>
<evidence type="ECO:0000256" key="4">
    <source>
        <dbReference type="ARBA" id="ARBA00022827"/>
    </source>
</evidence>
<sequence>MLRDFGTVEPGSLSGPYDLCVAGTGPAGMTVALKVAAAGGRVLLLEGGGLGPTPESRAVYEGRNVGTVPYGHIETCRLRQFGGTSGHWAGRCAIFDRVDFEQRDIFDLPGWPISYDETYRHLDEAKSILDIPDAELTLEPATPWAEGPFRIGAYAMSPPTRFGVKYKAELEASGNIDCLYNANVTDLRLDENGERISAVVITGYDGREEIVEAAEFVIAFGAMENARFLLNANTQRTEGLGNQNDMVGRTFMEHFNVDFGKVLTTDERFWSEFVEEDGRTPPLMPTVAKMQDADIGNGIITMISAAQQRYYGRLAPYREARRAIICGVKPLRARVQENDSSLTCKDEYFIGTLTEQVPNRESRILVDPDDRDQFGKPKLLLQYEVTDQDWKTIESHAFELGKLLAGKDIARLRVREGLLDRTIGVGAHCHHMGTTRMSDDAKDGVVDKDCRVHGIPNLYMAGASVFPTGGGVNPTLTLVSLAVRLGEHLNAKAGRL</sequence>
<protein>
    <submittedName>
        <fullName evidence="7">GMC oxidoreductase</fullName>
    </submittedName>
</protein>
<dbReference type="Gene3D" id="3.50.50.60">
    <property type="entry name" value="FAD/NAD(P)-binding domain"/>
    <property type="match status" value="2"/>
</dbReference>
<keyword evidence="4" id="KW-0274">FAD</keyword>
<evidence type="ECO:0000259" key="6">
    <source>
        <dbReference type="Pfam" id="PF05199"/>
    </source>
</evidence>
<dbReference type="Pfam" id="PF05199">
    <property type="entry name" value="GMC_oxred_C"/>
    <property type="match status" value="1"/>
</dbReference>
<name>A0ABV7M9A4_9PROT</name>
<evidence type="ECO:0000256" key="5">
    <source>
        <dbReference type="ARBA" id="ARBA00023002"/>
    </source>
</evidence>
<dbReference type="RefSeq" id="WP_189572203.1">
    <property type="nucleotide sequence ID" value="NZ_BMXU01000001.1"/>
</dbReference>
<evidence type="ECO:0000313" key="8">
    <source>
        <dbReference type="Proteomes" id="UP001595607"/>
    </source>
</evidence>
<keyword evidence="8" id="KW-1185">Reference proteome</keyword>
<feature type="domain" description="Glucose-methanol-choline oxidoreductase C-terminal" evidence="6">
    <location>
        <begin position="359"/>
        <end position="482"/>
    </location>
</feature>
<comment type="cofactor">
    <cofactor evidence="1">
        <name>FAD</name>
        <dbReference type="ChEBI" id="CHEBI:57692"/>
    </cofactor>
</comment>
<dbReference type="PANTHER" id="PTHR42784:SF1">
    <property type="entry name" value="PYRANOSE 2-OXIDASE"/>
    <property type="match status" value="1"/>
</dbReference>
<comment type="similarity">
    <text evidence="2">Belongs to the GMC oxidoreductase family.</text>
</comment>
<dbReference type="InterPro" id="IPR036188">
    <property type="entry name" value="FAD/NAD-bd_sf"/>
</dbReference>
<evidence type="ECO:0000256" key="2">
    <source>
        <dbReference type="ARBA" id="ARBA00010790"/>
    </source>
</evidence>